<dbReference type="STRING" id="1802525.A2975_05505"/>
<dbReference type="GO" id="GO:1901135">
    <property type="term" value="P:carbohydrate derivative metabolic process"/>
    <property type="evidence" value="ECO:0007669"/>
    <property type="project" value="InterPro"/>
</dbReference>
<dbReference type="PROSITE" id="PS51464">
    <property type="entry name" value="SIS"/>
    <property type="match status" value="1"/>
</dbReference>
<evidence type="ECO:0000313" key="4">
    <source>
        <dbReference type="EMBL" id="OGM68725.1"/>
    </source>
</evidence>
<evidence type="ECO:0000256" key="2">
    <source>
        <dbReference type="ARBA" id="ARBA00023235"/>
    </source>
</evidence>
<dbReference type="EMBL" id="MGHL01000019">
    <property type="protein sequence ID" value="OGM68725.1"/>
    <property type="molecule type" value="Genomic_DNA"/>
</dbReference>
<dbReference type="SUPFAM" id="SSF53697">
    <property type="entry name" value="SIS domain"/>
    <property type="match status" value="1"/>
</dbReference>
<feature type="domain" description="SIS" evidence="3">
    <location>
        <begin position="41"/>
        <end position="189"/>
    </location>
</feature>
<dbReference type="Proteomes" id="UP000178429">
    <property type="component" value="Unassembled WGS sequence"/>
</dbReference>
<keyword evidence="2" id="KW-0413">Isomerase</keyword>
<comment type="similarity">
    <text evidence="1">Belongs to the PGI/PMI family.</text>
</comment>
<evidence type="ECO:0000259" key="3">
    <source>
        <dbReference type="PROSITE" id="PS51464"/>
    </source>
</evidence>
<proteinExistence type="inferred from homology"/>
<evidence type="ECO:0000313" key="5">
    <source>
        <dbReference type="Proteomes" id="UP000178429"/>
    </source>
</evidence>
<protein>
    <recommendedName>
        <fullName evidence="3">SIS domain-containing protein</fullName>
    </recommendedName>
</protein>
<reference evidence="4 5" key="1">
    <citation type="journal article" date="2016" name="Nat. Commun.">
        <title>Thousands of microbial genomes shed light on interconnected biogeochemical processes in an aquifer system.</title>
        <authorList>
            <person name="Anantharaman K."/>
            <person name="Brown C.T."/>
            <person name="Hug L.A."/>
            <person name="Sharon I."/>
            <person name="Castelle C.J."/>
            <person name="Probst A.J."/>
            <person name="Thomas B.C."/>
            <person name="Singh A."/>
            <person name="Wilkins M.J."/>
            <person name="Karaoz U."/>
            <person name="Brodie E.L."/>
            <person name="Williams K.H."/>
            <person name="Hubbard S.S."/>
            <person name="Banfield J.F."/>
        </authorList>
    </citation>
    <scope>NUCLEOTIDE SEQUENCE [LARGE SCALE GENOMIC DNA]</scope>
</reference>
<dbReference type="InterPro" id="IPR001347">
    <property type="entry name" value="SIS_dom"/>
</dbReference>
<dbReference type="Pfam" id="PF10432">
    <property type="entry name" value="bact-PGI_C"/>
    <property type="match status" value="1"/>
</dbReference>
<name>A0A1F8BZE1_9BACT</name>
<gene>
    <name evidence="4" type="ORF">A2975_05505</name>
</gene>
<comment type="caution">
    <text evidence="4">The sequence shown here is derived from an EMBL/GenBank/DDBJ whole genome shotgun (WGS) entry which is preliminary data.</text>
</comment>
<dbReference type="CDD" id="cd05637">
    <property type="entry name" value="SIS_PGI_PMI_2"/>
    <property type="match status" value="1"/>
</dbReference>
<dbReference type="GO" id="GO:0097367">
    <property type="term" value="F:carbohydrate derivative binding"/>
    <property type="evidence" value="ECO:0007669"/>
    <property type="project" value="InterPro"/>
</dbReference>
<accession>A0A1F8BZE1</accession>
<dbReference type="Gene3D" id="3.40.50.10490">
    <property type="entry name" value="Glucose-6-phosphate isomerase like protein, domain 1"/>
    <property type="match status" value="2"/>
</dbReference>
<dbReference type="AlphaFoldDB" id="A0A1F8BZE1"/>
<organism evidence="4 5">
    <name type="scientific">Candidatus Woesebacteria bacterium RIFCSPLOWO2_01_FULL_44_14</name>
    <dbReference type="NCBI Taxonomy" id="1802525"/>
    <lineage>
        <taxon>Bacteria</taxon>
        <taxon>Candidatus Woeseibacteriota</taxon>
    </lineage>
</organism>
<dbReference type="GO" id="GO:0004347">
    <property type="term" value="F:glucose-6-phosphate isomerase activity"/>
    <property type="evidence" value="ECO:0007669"/>
    <property type="project" value="InterPro"/>
</dbReference>
<dbReference type="GO" id="GO:0004476">
    <property type="term" value="F:mannose-6-phosphate isomerase activity"/>
    <property type="evidence" value="ECO:0007669"/>
    <property type="project" value="InterPro"/>
</dbReference>
<dbReference type="InterPro" id="IPR046348">
    <property type="entry name" value="SIS_dom_sf"/>
</dbReference>
<sequence>MINLDSLGDIKDFDQGEVLTSIRRLPEQVADAWKQVTDGEVPAACRLAKNVVVSGMGGSALGARIADSLLTDKARSPIEIFTEYRLPDYVNQETLVIASSYSGNTAETLTAAGEAINRGAIVYGVTTGGELARLLSQKNIPYYLIDAKENPSGKPRLGIGYSIGAILAVLARCGFINLLDSEVAEAVEEAKKFVKAFGPTVPKEKNPAKELAETLYTKIPVLVASEHLFGVAHAFKNQLNETAKTFACLFDLPEADHHLLEGLGYPEAAKAFLHFLFFESGVYFGEVKRRYSLTQEVVGKQGVSFTNYHLTAYRKLPQIFEVLILGSFVSFYLALLHEVDPAQIPWVDYFKAKL</sequence>
<dbReference type="GO" id="GO:0005975">
    <property type="term" value="P:carbohydrate metabolic process"/>
    <property type="evidence" value="ECO:0007669"/>
    <property type="project" value="InterPro"/>
</dbReference>
<dbReference type="InterPro" id="IPR019490">
    <property type="entry name" value="Glu6P/Mann6P_isomerase_C"/>
</dbReference>
<evidence type="ECO:0000256" key="1">
    <source>
        <dbReference type="ARBA" id="ARBA00010523"/>
    </source>
</evidence>